<feature type="transmembrane region" description="Helical" evidence="7">
    <location>
        <begin position="264"/>
        <end position="286"/>
    </location>
</feature>
<comment type="similarity">
    <text evidence="2">Belongs to the 4-toluene sulfonate uptake permease (TSUP) (TC 2.A.102) family.</text>
</comment>
<dbReference type="PANTHER" id="PTHR14255:SF3">
    <property type="entry name" value="SULFITE EXPORTER TAUE_SAFE FAMILY PROTEIN 5-RELATED"/>
    <property type="match status" value="1"/>
</dbReference>
<dbReference type="GO" id="GO:0016020">
    <property type="term" value="C:membrane"/>
    <property type="evidence" value="ECO:0007669"/>
    <property type="project" value="UniProtKB-SubCell"/>
</dbReference>
<feature type="transmembrane region" description="Helical" evidence="7">
    <location>
        <begin position="167"/>
        <end position="186"/>
    </location>
</feature>
<dbReference type="Proteomes" id="UP001485043">
    <property type="component" value="Unassembled WGS sequence"/>
</dbReference>
<keyword evidence="9" id="KW-1185">Reference proteome</keyword>
<keyword evidence="5 7" id="KW-0472">Membrane</keyword>
<evidence type="ECO:0000313" key="8">
    <source>
        <dbReference type="EMBL" id="KAK9862471.1"/>
    </source>
</evidence>
<name>A0AAW1T138_9CHLO</name>
<feature type="transmembrane region" description="Helical" evidence="7">
    <location>
        <begin position="314"/>
        <end position="337"/>
    </location>
</feature>
<accession>A0AAW1T138</accession>
<reference evidence="8 9" key="1">
    <citation type="journal article" date="2024" name="Nat. Commun.">
        <title>Phylogenomics reveals the evolutionary origins of lichenization in chlorophyte algae.</title>
        <authorList>
            <person name="Puginier C."/>
            <person name="Libourel C."/>
            <person name="Otte J."/>
            <person name="Skaloud P."/>
            <person name="Haon M."/>
            <person name="Grisel S."/>
            <person name="Petersen M."/>
            <person name="Berrin J.G."/>
            <person name="Delaux P.M."/>
            <person name="Dal Grande F."/>
            <person name="Keller J."/>
        </authorList>
    </citation>
    <scope>NUCLEOTIDE SEQUENCE [LARGE SCALE GENOMIC DNA]</scope>
    <source>
        <strain evidence="8 9">SAG 2523</strain>
    </source>
</reference>
<feature type="transmembrane region" description="Helical" evidence="7">
    <location>
        <begin position="381"/>
        <end position="402"/>
    </location>
</feature>
<feature type="transmembrane region" description="Helical" evidence="7">
    <location>
        <begin position="234"/>
        <end position="252"/>
    </location>
</feature>
<dbReference type="InterPro" id="IPR002781">
    <property type="entry name" value="TM_pro_TauE-like"/>
</dbReference>
<feature type="transmembrane region" description="Helical" evidence="7">
    <location>
        <begin position="349"/>
        <end position="369"/>
    </location>
</feature>
<dbReference type="GO" id="GO:0016567">
    <property type="term" value="P:protein ubiquitination"/>
    <property type="evidence" value="ECO:0007669"/>
    <property type="project" value="TreeGrafter"/>
</dbReference>
<feature type="transmembrane region" description="Helical" evidence="7">
    <location>
        <begin position="109"/>
        <end position="129"/>
    </location>
</feature>
<evidence type="ECO:0000256" key="1">
    <source>
        <dbReference type="ARBA" id="ARBA00004141"/>
    </source>
</evidence>
<evidence type="ECO:0000256" key="5">
    <source>
        <dbReference type="ARBA" id="ARBA00023136"/>
    </source>
</evidence>
<gene>
    <name evidence="8" type="ORF">WJX84_009881</name>
</gene>
<comment type="caution">
    <text evidence="8">The sequence shown here is derived from an EMBL/GenBank/DDBJ whole genome shotgun (WGS) entry which is preliminary data.</text>
</comment>
<keyword evidence="3 7" id="KW-0812">Transmembrane</keyword>
<feature type="region of interest" description="Disordered" evidence="6">
    <location>
        <begin position="194"/>
        <end position="219"/>
    </location>
</feature>
<evidence type="ECO:0008006" key="10">
    <source>
        <dbReference type="Google" id="ProtNLM"/>
    </source>
</evidence>
<feature type="compositionally biased region" description="Basic and acidic residues" evidence="6">
    <location>
        <begin position="195"/>
        <end position="205"/>
    </location>
</feature>
<feature type="transmembrane region" description="Helical" evidence="7">
    <location>
        <begin position="12"/>
        <end position="30"/>
    </location>
</feature>
<comment type="subcellular location">
    <subcellularLocation>
        <location evidence="1">Membrane</location>
        <topology evidence="1">Multi-pass membrane protein</topology>
    </subcellularLocation>
</comment>
<dbReference type="Pfam" id="PF01925">
    <property type="entry name" value="TauE"/>
    <property type="match status" value="2"/>
</dbReference>
<evidence type="ECO:0000256" key="3">
    <source>
        <dbReference type="ARBA" id="ARBA00022692"/>
    </source>
</evidence>
<evidence type="ECO:0000256" key="7">
    <source>
        <dbReference type="SAM" id="Phobius"/>
    </source>
</evidence>
<sequence>MSIAQTGRTLPFVACICVLYTLVGSLGYALQQPSAADSGLTVSKLGRMFGAPPEVQLRFQDDLWRNVSCLVLCIVVASISPASGVGGGSFFVAVFAAIMQWGVPAAVALSQATMCAAAFSGAVASGFSSHPDDPKKPIVDYDLALILSPGMLMGSSVGVLLNAVMPHWLTSFTLTFFLGYIAYNTAKKAAGLVKQETEQKEEQAGHDASASNAEPGDDIEEPLISKDKVVSCWCNYKGLLGIFVFWAVFMVLELNKRENDRCNARYAFLTASQVVVGTATLGLSIWQVSRKQSKSGSPGGASQRAWTISSYVKIAIFSLCGGVIAGLLGMGGGFIIAPLMLSLGSHPKIAAATSNTILFFSTSFAALAFERMGLLNYQFAAIFAGSCLVSGGLGVTAINWLIGKLGRPSVPVVLMASVAAISTILAGISKGGKSIQDLANGHNVGFKPFCP</sequence>
<dbReference type="PANTHER" id="PTHR14255">
    <property type="entry name" value="CEREBLON"/>
    <property type="match status" value="1"/>
</dbReference>
<keyword evidence="4 7" id="KW-1133">Transmembrane helix</keyword>
<dbReference type="EMBL" id="JALJOV010000602">
    <property type="protein sequence ID" value="KAK9862471.1"/>
    <property type="molecule type" value="Genomic_DNA"/>
</dbReference>
<evidence type="ECO:0000256" key="4">
    <source>
        <dbReference type="ARBA" id="ARBA00022989"/>
    </source>
</evidence>
<dbReference type="GO" id="GO:0031464">
    <property type="term" value="C:Cul4A-RING E3 ubiquitin ligase complex"/>
    <property type="evidence" value="ECO:0007669"/>
    <property type="project" value="TreeGrafter"/>
</dbReference>
<organism evidence="8 9">
    <name type="scientific">Apatococcus fuscideae</name>
    <dbReference type="NCBI Taxonomy" id="2026836"/>
    <lineage>
        <taxon>Eukaryota</taxon>
        <taxon>Viridiplantae</taxon>
        <taxon>Chlorophyta</taxon>
        <taxon>core chlorophytes</taxon>
        <taxon>Trebouxiophyceae</taxon>
        <taxon>Chlorellales</taxon>
        <taxon>Chlorellaceae</taxon>
        <taxon>Apatococcus</taxon>
    </lineage>
</organism>
<evidence type="ECO:0000256" key="2">
    <source>
        <dbReference type="ARBA" id="ARBA00009142"/>
    </source>
</evidence>
<proteinExistence type="inferred from homology"/>
<evidence type="ECO:0000313" key="9">
    <source>
        <dbReference type="Proteomes" id="UP001485043"/>
    </source>
</evidence>
<protein>
    <recommendedName>
        <fullName evidence="10">Sulfite exporter TauE/SafE</fullName>
    </recommendedName>
</protein>
<feature type="transmembrane region" description="Helical" evidence="7">
    <location>
        <begin position="408"/>
        <end position="428"/>
    </location>
</feature>
<evidence type="ECO:0000256" key="6">
    <source>
        <dbReference type="SAM" id="MobiDB-lite"/>
    </source>
</evidence>
<dbReference type="AlphaFoldDB" id="A0AAW1T138"/>